<dbReference type="PANTHER" id="PTHR36978">
    <property type="entry name" value="P-LOOP CONTAINING NUCLEOTIDE TRIPHOSPHATE HYDROLASE"/>
    <property type="match status" value="1"/>
</dbReference>
<gene>
    <name evidence="2" type="ORF">CRM22_008634</name>
</gene>
<evidence type="ECO:0000313" key="2">
    <source>
        <dbReference type="EMBL" id="TGZ60263.1"/>
    </source>
</evidence>
<dbReference type="Proteomes" id="UP000308267">
    <property type="component" value="Unassembled WGS sequence"/>
</dbReference>
<keyword evidence="1" id="KW-0472">Membrane</keyword>
<feature type="transmembrane region" description="Helical" evidence="1">
    <location>
        <begin position="75"/>
        <end position="97"/>
    </location>
</feature>
<evidence type="ECO:0000256" key="1">
    <source>
        <dbReference type="SAM" id="Phobius"/>
    </source>
</evidence>
<evidence type="ECO:0000313" key="3">
    <source>
        <dbReference type="Proteomes" id="UP000308267"/>
    </source>
</evidence>
<keyword evidence="1" id="KW-1133">Transmembrane helix</keyword>
<accession>A0A4S2LAW4</accession>
<dbReference type="InterPro" id="IPR027417">
    <property type="entry name" value="P-loop_NTPase"/>
</dbReference>
<keyword evidence="3" id="KW-1185">Reference proteome</keyword>
<dbReference type="PANTHER" id="PTHR36978:SF4">
    <property type="entry name" value="P-LOOP CONTAINING NUCLEOSIDE TRIPHOSPHATE HYDROLASE PROTEIN"/>
    <property type="match status" value="1"/>
</dbReference>
<name>A0A4S2LAW4_OPIFE</name>
<comment type="caution">
    <text evidence="2">The sequence shown here is derived from an EMBL/GenBank/DDBJ whole genome shotgun (WGS) entry which is preliminary data.</text>
</comment>
<dbReference type="Pfam" id="PF17784">
    <property type="entry name" value="Sulfotransfer_4"/>
    <property type="match status" value="1"/>
</dbReference>
<dbReference type="AlphaFoldDB" id="A0A4S2LAW4"/>
<sequence>MYGSQANCDDDQKLLVAYERWNGQVKQTVPAEQLLVYDVRQRWEPLGKVLKVPIPNEPFPCIDERKVMLALKNKVCRLLGQYFNILLSLLLALRPAMHFSGNGFHFY</sequence>
<reference evidence="2 3" key="1">
    <citation type="journal article" date="2019" name="BMC Genomics">
        <title>New insights from Opisthorchis felineus genome: update on genomics of the epidemiologically important liver flukes.</title>
        <authorList>
            <person name="Ershov N.I."/>
            <person name="Mordvinov V.A."/>
            <person name="Prokhortchouk E.B."/>
            <person name="Pakharukova M.Y."/>
            <person name="Gunbin K.V."/>
            <person name="Ustyantsev K."/>
            <person name="Genaev M.A."/>
            <person name="Blinov A.G."/>
            <person name="Mazur A."/>
            <person name="Boulygina E."/>
            <person name="Tsygankova S."/>
            <person name="Khrameeva E."/>
            <person name="Chekanov N."/>
            <person name="Fan G."/>
            <person name="Xiao A."/>
            <person name="Zhang H."/>
            <person name="Xu X."/>
            <person name="Yang H."/>
            <person name="Solovyev V."/>
            <person name="Lee S.M."/>
            <person name="Liu X."/>
            <person name="Afonnikov D.A."/>
            <person name="Skryabin K.G."/>
        </authorList>
    </citation>
    <scope>NUCLEOTIDE SEQUENCE [LARGE SCALE GENOMIC DNA]</scope>
    <source>
        <strain evidence="2">AK-0245</strain>
        <tissue evidence="2">Whole organism</tissue>
    </source>
</reference>
<dbReference type="EMBL" id="SJOL01008473">
    <property type="protein sequence ID" value="TGZ60263.1"/>
    <property type="molecule type" value="Genomic_DNA"/>
</dbReference>
<dbReference type="OrthoDB" id="272681at2759"/>
<keyword evidence="1" id="KW-0812">Transmembrane</keyword>
<organism evidence="2 3">
    <name type="scientific">Opisthorchis felineus</name>
    <dbReference type="NCBI Taxonomy" id="147828"/>
    <lineage>
        <taxon>Eukaryota</taxon>
        <taxon>Metazoa</taxon>
        <taxon>Spiralia</taxon>
        <taxon>Lophotrochozoa</taxon>
        <taxon>Platyhelminthes</taxon>
        <taxon>Trematoda</taxon>
        <taxon>Digenea</taxon>
        <taxon>Opisthorchiida</taxon>
        <taxon>Opisthorchiata</taxon>
        <taxon>Opisthorchiidae</taxon>
        <taxon>Opisthorchis</taxon>
    </lineage>
</organism>
<dbReference type="InterPro" id="IPR040632">
    <property type="entry name" value="Sulfotransfer_4"/>
</dbReference>
<protein>
    <submittedName>
        <fullName evidence="2">Uncharacterized protein</fullName>
    </submittedName>
</protein>
<proteinExistence type="predicted"/>
<dbReference type="Gene3D" id="3.40.50.300">
    <property type="entry name" value="P-loop containing nucleotide triphosphate hydrolases"/>
    <property type="match status" value="1"/>
</dbReference>